<accession>A0A1H7ASA5</accession>
<dbReference type="SMART" id="SM00028">
    <property type="entry name" value="TPR"/>
    <property type="match status" value="5"/>
</dbReference>
<dbReference type="NCBIfam" id="TIGR00254">
    <property type="entry name" value="GGDEF"/>
    <property type="match status" value="1"/>
</dbReference>
<dbReference type="Pfam" id="PF00990">
    <property type="entry name" value="GGDEF"/>
    <property type="match status" value="1"/>
</dbReference>
<dbReference type="InterPro" id="IPR027417">
    <property type="entry name" value="P-loop_NTPase"/>
</dbReference>
<protein>
    <submittedName>
        <fullName evidence="3">Diguanylate cyclase (GGDEF) domain-containing protein</fullName>
    </submittedName>
</protein>
<dbReference type="InterPro" id="IPR000160">
    <property type="entry name" value="GGDEF_dom"/>
</dbReference>
<dbReference type="CDD" id="cd01949">
    <property type="entry name" value="GGDEF"/>
    <property type="match status" value="1"/>
</dbReference>
<dbReference type="EMBL" id="FNZA01000013">
    <property type="protein sequence ID" value="SEJ64972.1"/>
    <property type="molecule type" value="Genomic_DNA"/>
</dbReference>
<sequence length="1136" mass="119864">MGTMAPLASRDALTRLPTRTAFDADLLQRLSAGENCTLLLCDLDYLKLINDTFGHLAGDEALQALAEALQTEVPPGGQVYRLGGDEFAVLARESVAALAGWGQGVIQRLSERPDRPLRVSMGIAAWQPGQGGSQALFALADARLYAAKRLGRGRVVHEDVDPALGPGGGRARLLERDEARVQTVAFFQRGRSVPGTRLTVQAAPGGGLSAFLCEADLIAQLLGYQTLHVRGDPQRAARQHDLWEGAALNGVPLRGPLEAALREGRSAAPLAVLLEAPDDLSAAGLAELAPVLAGAQAVMMGQAAGPAHAAGPQRLTLAPLTDRAILALAEAQVGPLGEGGMAWLLRQVQGLPARLGPLLSALRLEAELRAQSVSSLTQGPPQDWEGAVARHVPSARPVPQPHLYGRAPEVREAARRLHGHALLTLTGPAGRGKTRLARQLLAELGGSWPGGAHEVSLRGVRLPEVALARISEVLLGTAVAPVTVETLTQLLRRRPTLLLLDDAAPSALPARVLEAVLAQSPSTRIIVTGHAPMGVRGEASLALAPLPDAHLRAALAAQVTPTDRAEEVDLDALDFLTRYAAGEPDTLTALLPLVGMFGLTGAAKHLERSGRSRQASAGPWPELGPPERRVLAALSTFDGPFDLSWAGEVSGGSSFLLSALIHRQMLLPVGGGLYRLPEQLLNRSQAHLRRHPATCRRAQERGLSHAQATLQAYPPESAAWFSHLDTHYPTLRALLAGRLRVPTPPGPALVRILLHLTPYRLARAYLYDAREDLSSALQGLSSGAHEPDPALRPALHLALASTLQRLGDHAQAYALASGAREQAETLGNLPLLAAGLLTEARILHRRSAYAEAHALYARVHSEVQGAGRPHLLVQALGGMARTAIYTGELNRAQEHVQEALREAASLDRPRLRAELLNTAGLIATERRDLGAAQALMEQALALHETYGGRAGQTLNLTGLAWVALLRGDFALSVQHSGRVLQQAQDSGQSWEIANALVNLGHALARLGQLDEARARHQEAARRAAQCDAPSVVAEALGGLADVLARQHQLGEARALLDFTLAHPGANAEVHSFFAPLRRTLADQSPAPLSAELLALLGGIEGNVVHGKLQGSGHGPGEAQGAGGDGSLSALAPRSRA</sequence>
<dbReference type="Pfam" id="PF13424">
    <property type="entry name" value="TPR_12"/>
    <property type="match status" value="1"/>
</dbReference>
<dbReference type="InterPro" id="IPR050469">
    <property type="entry name" value="Diguanylate_Cyclase"/>
</dbReference>
<feature type="compositionally biased region" description="Gly residues" evidence="1">
    <location>
        <begin position="1109"/>
        <end position="1125"/>
    </location>
</feature>
<keyword evidence="4" id="KW-1185">Reference proteome</keyword>
<dbReference type="PANTHER" id="PTHR45138">
    <property type="entry name" value="REGULATORY COMPONENTS OF SENSORY TRANSDUCTION SYSTEM"/>
    <property type="match status" value="1"/>
</dbReference>
<evidence type="ECO:0000256" key="1">
    <source>
        <dbReference type="SAM" id="MobiDB-lite"/>
    </source>
</evidence>
<dbReference type="Gene3D" id="1.25.40.10">
    <property type="entry name" value="Tetratricopeptide repeat domain"/>
    <property type="match status" value="1"/>
</dbReference>
<organism evidence="3 4">
    <name type="scientific">Deinococcus reticulitermitis</name>
    <dbReference type="NCBI Taxonomy" id="856736"/>
    <lineage>
        <taxon>Bacteria</taxon>
        <taxon>Thermotogati</taxon>
        <taxon>Deinococcota</taxon>
        <taxon>Deinococci</taxon>
        <taxon>Deinococcales</taxon>
        <taxon>Deinococcaceae</taxon>
        <taxon>Deinococcus</taxon>
    </lineage>
</organism>
<name>A0A1H7ASA5_9DEIO</name>
<feature type="compositionally biased region" description="Low complexity" evidence="1">
    <location>
        <begin position="1126"/>
        <end position="1136"/>
    </location>
</feature>
<dbReference type="InterPro" id="IPR043128">
    <property type="entry name" value="Rev_trsase/Diguanyl_cyclase"/>
</dbReference>
<feature type="domain" description="GGDEF" evidence="2">
    <location>
        <begin position="34"/>
        <end position="160"/>
    </location>
</feature>
<proteinExistence type="predicted"/>
<reference evidence="4" key="1">
    <citation type="submission" date="2016-10" db="EMBL/GenBank/DDBJ databases">
        <authorList>
            <person name="Varghese N."/>
            <person name="Submissions S."/>
        </authorList>
    </citation>
    <scope>NUCLEOTIDE SEQUENCE [LARGE SCALE GENOMIC DNA]</scope>
    <source>
        <strain evidence="4">CGMCC 1.10218</strain>
    </source>
</reference>
<evidence type="ECO:0000313" key="4">
    <source>
        <dbReference type="Proteomes" id="UP000199223"/>
    </source>
</evidence>
<dbReference type="STRING" id="856736.SAMN04488058_1138"/>
<dbReference type="GO" id="GO:0052621">
    <property type="term" value="F:diguanylate cyclase activity"/>
    <property type="evidence" value="ECO:0007669"/>
    <property type="project" value="TreeGrafter"/>
</dbReference>
<dbReference type="InterPro" id="IPR029787">
    <property type="entry name" value="Nucleotide_cyclase"/>
</dbReference>
<dbReference type="GO" id="GO:0043709">
    <property type="term" value="P:cell adhesion involved in single-species biofilm formation"/>
    <property type="evidence" value="ECO:0007669"/>
    <property type="project" value="TreeGrafter"/>
</dbReference>
<dbReference type="OrthoDB" id="51097at2"/>
<dbReference type="InterPro" id="IPR019734">
    <property type="entry name" value="TPR_rpt"/>
</dbReference>
<dbReference type="SUPFAM" id="SSF48452">
    <property type="entry name" value="TPR-like"/>
    <property type="match status" value="2"/>
</dbReference>
<dbReference type="SMART" id="SM00267">
    <property type="entry name" value="GGDEF"/>
    <property type="match status" value="1"/>
</dbReference>
<dbReference type="Gene3D" id="3.40.50.300">
    <property type="entry name" value="P-loop containing nucleotide triphosphate hydrolases"/>
    <property type="match status" value="1"/>
</dbReference>
<dbReference type="GO" id="GO:1902201">
    <property type="term" value="P:negative regulation of bacterial-type flagellum-dependent cell motility"/>
    <property type="evidence" value="ECO:0007669"/>
    <property type="project" value="TreeGrafter"/>
</dbReference>
<dbReference type="SUPFAM" id="SSF55073">
    <property type="entry name" value="Nucleotide cyclase"/>
    <property type="match status" value="1"/>
</dbReference>
<gene>
    <name evidence="3" type="ORF">SAMN04488058_1138</name>
</gene>
<dbReference type="AlphaFoldDB" id="A0A1H7ASA5"/>
<dbReference type="InterPro" id="IPR011990">
    <property type="entry name" value="TPR-like_helical_dom_sf"/>
</dbReference>
<dbReference type="PANTHER" id="PTHR45138:SF9">
    <property type="entry name" value="DIGUANYLATE CYCLASE DGCM-RELATED"/>
    <property type="match status" value="1"/>
</dbReference>
<feature type="region of interest" description="Disordered" evidence="1">
    <location>
        <begin position="1107"/>
        <end position="1136"/>
    </location>
</feature>
<evidence type="ECO:0000313" key="3">
    <source>
        <dbReference type="EMBL" id="SEJ64972.1"/>
    </source>
</evidence>
<dbReference type="GO" id="GO:0005886">
    <property type="term" value="C:plasma membrane"/>
    <property type="evidence" value="ECO:0007669"/>
    <property type="project" value="TreeGrafter"/>
</dbReference>
<dbReference type="Gene3D" id="3.30.70.270">
    <property type="match status" value="1"/>
</dbReference>
<evidence type="ECO:0000259" key="2">
    <source>
        <dbReference type="PROSITE" id="PS50887"/>
    </source>
</evidence>
<dbReference type="PROSITE" id="PS50887">
    <property type="entry name" value="GGDEF"/>
    <property type="match status" value="1"/>
</dbReference>
<dbReference type="SUPFAM" id="SSF52540">
    <property type="entry name" value="P-loop containing nucleoside triphosphate hydrolases"/>
    <property type="match status" value="1"/>
</dbReference>
<dbReference type="Proteomes" id="UP000199223">
    <property type="component" value="Unassembled WGS sequence"/>
</dbReference>